<dbReference type="SUPFAM" id="SSF48008">
    <property type="entry name" value="GntR ligand-binding domain-like"/>
    <property type="match status" value="1"/>
</dbReference>
<dbReference type="PROSITE" id="PS50949">
    <property type="entry name" value="HTH_GNTR"/>
    <property type="match status" value="1"/>
</dbReference>
<proteinExistence type="predicted"/>
<reference evidence="6" key="1">
    <citation type="journal article" date="2019" name="Int. J. Syst. Evol. Microbiol.">
        <title>The Global Catalogue of Microorganisms (GCM) 10K type strain sequencing project: providing services to taxonomists for standard genome sequencing and annotation.</title>
        <authorList>
            <consortium name="The Broad Institute Genomics Platform"/>
            <consortium name="The Broad Institute Genome Sequencing Center for Infectious Disease"/>
            <person name="Wu L."/>
            <person name="Ma J."/>
        </authorList>
    </citation>
    <scope>NUCLEOTIDE SEQUENCE [LARGE SCALE GENOMIC DNA]</scope>
    <source>
        <strain evidence="6">CGMCC 1.5362</strain>
    </source>
</reference>
<protein>
    <submittedName>
        <fullName evidence="5">GntR family transcriptional regulator</fullName>
    </submittedName>
</protein>
<evidence type="ECO:0000313" key="5">
    <source>
        <dbReference type="EMBL" id="GGK79731.1"/>
    </source>
</evidence>
<keyword evidence="6" id="KW-1185">Reference proteome</keyword>
<dbReference type="EMBL" id="BMLB01000007">
    <property type="protein sequence ID" value="GGK79731.1"/>
    <property type="molecule type" value="Genomic_DNA"/>
</dbReference>
<dbReference type="Pfam" id="PF00392">
    <property type="entry name" value="GntR"/>
    <property type="match status" value="1"/>
</dbReference>
<evidence type="ECO:0000313" key="6">
    <source>
        <dbReference type="Proteomes" id="UP000662111"/>
    </source>
</evidence>
<dbReference type="InterPro" id="IPR008920">
    <property type="entry name" value="TF_FadR/GntR_C"/>
</dbReference>
<dbReference type="RefSeq" id="WP_022922293.1">
    <property type="nucleotide sequence ID" value="NZ_BMLB01000007.1"/>
</dbReference>
<feature type="domain" description="HTH gntR-type" evidence="4">
    <location>
        <begin position="9"/>
        <end position="76"/>
    </location>
</feature>
<organism evidence="5 6">
    <name type="scientific">Ornithinimicrobium pekingense</name>
    <dbReference type="NCBI Taxonomy" id="384677"/>
    <lineage>
        <taxon>Bacteria</taxon>
        <taxon>Bacillati</taxon>
        <taxon>Actinomycetota</taxon>
        <taxon>Actinomycetes</taxon>
        <taxon>Micrococcales</taxon>
        <taxon>Ornithinimicrobiaceae</taxon>
        <taxon>Ornithinimicrobium</taxon>
    </lineage>
</organism>
<keyword evidence="3" id="KW-0804">Transcription</keyword>
<accession>A0ABQ2FC06</accession>
<evidence type="ECO:0000256" key="2">
    <source>
        <dbReference type="ARBA" id="ARBA00023125"/>
    </source>
</evidence>
<dbReference type="PANTHER" id="PTHR43537">
    <property type="entry name" value="TRANSCRIPTIONAL REGULATOR, GNTR FAMILY"/>
    <property type="match status" value="1"/>
</dbReference>
<dbReference type="InterPro" id="IPR011711">
    <property type="entry name" value="GntR_C"/>
</dbReference>
<evidence type="ECO:0000259" key="4">
    <source>
        <dbReference type="PROSITE" id="PS50949"/>
    </source>
</evidence>
<evidence type="ECO:0000256" key="1">
    <source>
        <dbReference type="ARBA" id="ARBA00023015"/>
    </source>
</evidence>
<dbReference type="Pfam" id="PF07729">
    <property type="entry name" value="FCD"/>
    <property type="match status" value="1"/>
</dbReference>
<keyword evidence="2" id="KW-0238">DNA-binding</keyword>
<keyword evidence="1" id="KW-0805">Transcription regulation</keyword>
<name>A0ABQ2FC06_9MICO</name>
<dbReference type="InterPro" id="IPR036390">
    <property type="entry name" value="WH_DNA-bd_sf"/>
</dbReference>
<dbReference type="InterPro" id="IPR000524">
    <property type="entry name" value="Tscrpt_reg_HTH_GntR"/>
</dbReference>
<comment type="caution">
    <text evidence="5">The sequence shown here is derived from an EMBL/GenBank/DDBJ whole genome shotgun (WGS) entry which is preliminary data.</text>
</comment>
<dbReference type="InterPro" id="IPR036388">
    <property type="entry name" value="WH-like_DNA-bd_sf"/>
</dbReference>
<dbReference type="SUPFAM" id="SSF46785">
    <property type="entry name" value="Winged helix' DNA-binding domain"/>
    <property type="match status" value="1"/>
</dbReference>
<gene>
    <name evidence="5" type="ORF">GCM10011509_30340</name>
</gene>
<sequence>MTTDAQPTTTSADLAYRELREAILTGHVSAGEVMSQVQLAAQMQISRTPLREAVRRLEAEGLLSSESNRRVRVSELTLEDLDEVYGQRLLLEPLALHLSVPRLNRADLQSVQSALDASTAALRAGDMDLFHEHHRELHLGLVRRVGPRLYRTICDLWDHAERYRRVFLVDDKDDTRMEGSIRDHEDLVAAAEAREPEQCAQVLTRHLSTTALTIFNYYGGPERPDMIHEVLNRQVWTCGGHD</sequence>
<dbReference type="PANTHER" id="PTHR43537:SF41">
    <property type="entry name" value="TRANSCRIPTIONAL REGULATORY PROTEIN"/>
    <property type="match status" value="1"/>
</dbReference>
<dbReference type="Proteomes" id="UP000662111">
    <property type="component" value="Unassembled WGS sequence"/>
</dbReference>
<dbReference type="Gene3D" id="1.10.10.10">
    <property type="entry name" value="Winged helix-like DNA-binding domain superfamily/Winged helix DNA-binding domain"/>
    <property type="match status" value="1"/>
</dbReference>
<dbReference type="PRINTS" id="PR00035">
    <property type="entry name" value="HTHGNTR"/>
</dbReference>
<evidence type="ECO:0000256" key="3">
    <source>
        <dbReference type="ARBA" id="ARBA00023163"/>
    </source>
</evidence>
<dbReference type="SMART" id="SM00895">
    <property type="entry name" value="FCD"/>
    <property type="match status" value="1"/>
</dbReference>
<dbReference type="CDD" id="cd07377">
    <property type="entry name" value="WHTH_GntR"/>
    <property type="match status" value="1"/>
</dbReference>
<dbReference type="SMART" id="SM00345">
    <property type="entry name" value="HTH_GNTR"/>
    <property type="match status" value="1"/>
</dbReference>
<dbReference type="Gene3D" id="1.20.120.530">
    <property type="entry name" value="GntR ligand-binding domain-like"/>
    <property type="match status" value="1"/>
</dbReference>